<dbReference type="VEuPathDB" id="VectorBase:RSAN_044238"/>
<gene>
    <name evidence="1" type="ORF">HPB52_011912</name>
</gene>
<proteinExistence type="predicted"/>
<reference evidence="1" key="2">
    <citation type="submission" date="2021-09" db="EMBL/GenBank/DDBJ databases">
        <authorList>
            <person name="Jia N."/>
            <person name="Wang J."/>
            <person name="Shi W."/>
            <person name="Du L."/>
            <person name="Sun Y."/>
            <person name="Zhan W."/>
            <person name="Jiang J."/>
            <person name="Wang Q."/>
            <person name="Zhang B."/>
            <person name="Ji P."/>
            <person name="Sakyi L.B."/>
            <person name="Cui X."/>
            <person name="Yuan T."/>
            <person name="Jiang B."/>
            <person name="Yang W."/>
            <person name="Lam T.T.-Y."/>
            <person name="Chang Q."/>
            <person name="Ding S."/>
            <person name="Wang X."/>
            <person name="Zhu J."/>
            <person name="Ruan X."/>
            <person name="Zhao L."/>
            <person name="Wei J."/>
            <person name="Que T."/>
            <person name="Du C."/>
            <person name="Cheng J."/>
            <person name="Dai P."/>
            <person name="Han X."/>
            <person name="Huang E."/>
            <person name="Gao Y."/>
            <person name="Liu J."/>
            <person name="Shao H."/>
            <person name="Ye R."/>
            <person name="Li L."/>
            <person name="Wei W."/>
            <person name="Wang X."/>
            <person name="Wang C."/>
            <person name="Huo Q."/>
            <person name="Li W."/>
            <person name="Guo W."/>
            <person name="Chen H."/>
            <person name="Chen S."/>
            <person name="Zhou L."/>
            <person name="Zhou L."/>
            <person name="Ni X."/>
            <person name="Tian J."/>
            <person name="Zhou Y."/>
            <person name="Sheng Y."/>
            <person name="Liu T."/>
            <person name="Pan Y."/>
            <person name="Xia L."/>
            <person name="Li J."/>
            <person name="Zhao F."/>
            <person name="Cao W."/>
        </authorList>
    </citation>
    <scope>NUCLEOTIDE SEQUENCE</scope>
    <source>
        <strain evidence="1">Rsan-2018</strain>
        <tissue evidence="1">Larvae</tissue>
    </source>
</reference>
<name>A0A9D4T3P8_RHISA</name>
<accession>A0A9D4T3P8</accession>
<protein>
    <submittedName>
        <fullName evidence="1">Uncharacterized protein</fullName>
    </submittedName>
</protein>
<sequence length="90" mass="10421">MRLSAYARDLRGPAKLRYEHKVHLCGGIDPFDFSSDEAVCDVKYYPRIELTDTKDYLVHGTSFATRGRRRKRSNDARRVVARPEITYGLD</sequence>
<dbReference type="AlphaFoldDB" id="A0A9D4T3P8"/>
<reference evidence="1" key="1">
    <citation type="journal article" date="2020" name="Cell">
        <title>Large-Scale Comparative Analyses of Tick Genomes Elucidate Their Genetic Diversity and Vector Capacities.</title>
        <authorList>
            <consortium name="Tick Genome and Microbiome Consortium (TIGMIC)"/>
            <person name="Jia N."/>
            <person name="Wang J."/>
            <person name="Shi W."/>
            <person name="Du L."/>
            <person name="Sun Y."/>
            <person name="Zhan W."/>
            <person name="Jiang J.F."/>
            <person name="Wang Q."/>
            <person name="Zhang B."/>
            <person name="Ji P."/>
            <person name="Bell-Sakyi L."/>
            <person name="Cui X.M."/>
            <person name="Yuan T.T."/>
            <person name="Jiang B.G."/>
            <person name="Yang W.F."/>
            <person name="Lam T.T."/>
            <person name="Chang Q.C."/>
            <person name="Ding S.J."/>
            <person name="Wang X.J."/>
            <person name="Zhu J.G."/>
            <person name="Ruan X.D."/>
            <person name="Zhao L."/>
            <person name="Wei J.T."/>
            <person name="Ye R.Z."/>
            <person name="Que T.C."/>
            <person name="Du C.H."/>
            <person name="Zhou Y.H."/>
            <person name="Cheng J.X."/>
            <person name="Dai P.F."/>
            <person name="Guo W.B."/>
            <person name="Han X.H."/>
            <person name="Huang E.J."/>
            <person name="Li L.F."/>
            <person name="Wei W."/>
            <person name="Gao Y.C."/>
            <person name="Liu J.Z."/>
            <person name="Shao H.Z."/>
            <person name="Wang X."/>
            <person name="Wang C.C."/>
            <person name="Yang T.C."/>
            <person name="Huo Q.B."/>
            <person name="Li W."/>
            <person name="Chen H.Y."/>
            <person name="Chen S.E."/>
            <person name="Zhou L.G."/>
            <person name="Ni X.B."/>
            <person name="Tian J.H."/>
            <person name="Sheng Y."/>
            <person name="Liu T."/>
            <person name="Pan Y.S."/>
            <person name="Xia L.Y."/>
            <person name="Li J."/>
            <person name="Zhao F."/>
            <person name="Cao W.C."/>
        </authorList>
    </citation>
    <scope>NUCLEOTIDE SEQUENCE</scope>
    <source>
        <strain evidence="1">Rsan-2018</strain>
    </source>
</reference>
<dbReference type="EMBL" id="JABSTV010001247">
    <property type="protein sequence ID" value="KAH7972407.1"/>
    <property type="molecule type" value="Genomic_DNA"/>
</dbReference>
<keyword evidence="2" id="KW-1185">Reference proteome</keyword>
<evidence type="ECO:0000313" key="2">
    <source>
        <dbReference type="Proteomes" id="UP000821837"/>
    </source>
</evidence>
<comment type="caution">
    <text evidence="1">The sequence shown here is derived from an EMBL/GenBank/DDBJ whole genome shotgun (WGS) entry which is preliminary data.</text>
</comment>
<organism evidence="1 2">
    <name type="scientific">Rhipicephalus sanguineus</name>
    <name type="common">Brown dog tick</name>
    <name type="synonym">Ixodes sanguineus</name>
    <dbReference type="NCBI Taxonomy" id="34632"/>
    <lineage>
        <taxon>Eukaryota</taxon>
        <taxon>Metazoa</taxon>
        <taxon>Ecdysozoa</taxon>
        <taxon>Arthropoda</taxon>
        <taxon>Chelicerata</taxon>
        <taxon>Arachnida</taxon>
        <taxon>Acari</taxon>
        <taxon>Parasitiformes</taxon>
        <taxon>Ixodida</taxon>
        <taxon>Ixodoidea</taxon>
        <taxon>Ixodidae</taxon>
        <taxon>Rhipicephalinae</taxon>
        <taxon>Rhipicephalus</taxon>
        <taxon>Rhipicephalus</taxon>
    </lineage>
</organism>
<evidence type="ECO:0000313" key="1">
    <source>
        <dbReference type="EMBL" id="KAH7972407.1"/>
    </source>
</evidence>
<dbReference type="Proteomes" id="UP000821837">
    <property type="component" value="Chromosome 11"/>
</dbReference>